<dbReference type="Gene3D" id="2.40.50.100">
    <property type="match status" value="1"/>
</dbReference>
<dbReference type="STRING" id="33935.ADM90_11545"/>
<dbReference type="OrthoDB" id="9802264at2"/>
<dbReference type="PANTHER" id="PTHR43875">
    <property type="entry name" value="MALTODEXTRIN IMPORT ATP-BINDING PROTEIN MSMX"/>
    <property type="match status" value="1"/>
</dbReference>
<dbReference type="AlphaFoldDB" id="A0A0M9DJQ1"/>
<evidence type="ECO:0000313" key="5">
    <source>
        <dbReference type="EMBL" id="KOY82259.1"/>
    </source>
</evidence>
<protein>
    <submittedName>
        <fullName evidence="5">Sugar ABC transporter ATP-binding protein</fullName>
    </submittedName>
</protein>
<keyword evidence="1" id="KW-0813">Transport</keyword>
<keyword evidence="6" id="KW-1185">Reference proteome</keyword>
<evidence type="ECO:0000256" key="3">
    <source>
        <dbReference type="ARBA" id="ARBA00022840"/>
    </source>
</evidence>
<organism evidence="5 6">
    <name type="scientific">Lysinibacillus macroides</name>
    <dbReference type="NCBI Taxonomy" id="33935"/>
    <lineage>
        <taxon>Bacteria</taxon>
        <taxon>Bacillati</taxon>
        <taxon>Bacillota</taxon>
        <taxon>Bacilli</taxon>
        <taxon>Bacillales</taxon>
        <taxon>Bacillaceae</taxon>
        <taxon>Lysinibacillus</taxon>
    </lineage>
</organism>
<dbReference type="InterPro" id="IPR012340">
    <property type="entry name" value="NA-bd_OB-fold"/>
</dbReference>
<evidence type="ECO:0000313" key="6">
    <source>
        <dbReference type="Proteomes" id="UP000037977"/>
    </source>
</evidence>
<dbReference type="EMBL" id="LGCI01000006">
    <property type="protein sequence ID" value="KOY82259.1"/>
    <property type="molecule type" value="Genomic_DNA"/>
</dbReference>
<dbReference type="InterPro" id="IPR008995">
    <property type="entry name" value="Mo/tungstate-bd_C_term_dom"/>
</dbReference>
<dbReference type="FunFam" id="3.40.50.300:FF:000042">
    <property type="entry name" value="Maltose/maltodextrin ABC transporter, ATP-binding protein"/>
    <property type="match status" value="1"/>
</dbReference>
<dbReference type="InterPro" id="IPR003439">
    <property type="entry name" value="ABC_transporter-like_ATP-bd"/>
</dbReference>
<dbReference type="InterPro" id="IPR040582">
    <property type="entry name" value="OB_MalK-like"/>
</dbReference>
<dbReference type="GO" id="GO:0140359">
    <property type="term" value="F:ABC-type transporter activity"/>
    <property type="evidence" value="ECO:0007669"/>
    <property type="project" value="InterPro"/>
</dbReference>
<dbReference type="PATRIC" id="fig|33935.3.peg.4225"/>
<dbReference type="Pfam" id="PF00005">
    <property type="entry name" value="ABC_tran"/>
    <property type="match status" value="1"/>
</dbReference>
<dbReference type="GO" id="GO:0005524">
    <property type="term" value="F:ATP binding"/>
    <property type="evidence" value="ECO:0007669"/>
    <property type="project" value="UniProtKB-KW"/>
</dbReference>
<dbReference type="Gene3D" id="3.40.50.300">
    <property type="entry name" value="P-loop containing nucleotide triphosphate hydrolases"/>
    <property type="match status" value="1"/>
</dbReference>
<keyword evidence="3 5" id="KW-0067">ATP-binding</keyword>
<comment type="caution">
    <text evidence="5">The sequence shown here is derived from an EMBL/GenBank/DDBJ whole genome shotgun (WGS) entry which is preliminary data.</text>
</comment>
<dbReference type="SUPFAM" id="SSF50331">
    <property type="entry name" value="MOP-like"/>
    <property type="match status" value="1"/>
</dbReference>
<dbReference type="PROSITE" id="PS00211">
    <property type="entry name" value="ABC_TRANSPORTER_1"/>
    <property type="match status" value="1"/>
</dbReference>
<evidence type="ECO:0000259" key="4">
    <source>
        <dbReference type="PROSITE" id="PS50893"/>
    </source>
</evidence>
<dbReference type="GO" id="GO:0016887">
    <property type="term" value="F:ATP hydrolysis activity"/>
    <property type="evidence" value="ECO:0007669"/>
    <property type="project" value="InterPro"/>
</dbReference>
<dbReference type="InterPro" id="IPR027417">
    <property type="entry name" value="P-loop_NTPase"/>
</dbReference>
<dbReference type="GO" id="GO:0055052">
    <property type="term" value="C:ATP-binding cassette (ABC) transporter complex, substrate-binding subunit-containing"/>
    <property type="evidence" value="ECO:0007669"/>
    <property type="project" value="TreeGrafter"/>
</dbReference>
<feature type="domain" description="ABC transporter" evidence="4">
    <location>
        <begin position="4"/>
        <end position="235"/>
    </location>
</feature>
<dbReference type="Gene3D" id="2.40.50.140">
    <property type="entry name" value="Nucleic acid-binding proteins"/>
    <property type="match status" value="1"/>
</dbReference>
<dbReference type="SUPFAM" id="SSF52540">
    <property type="entry name" value="P-loop containing nucleoside triphosphate hydrolases"/>
    <property type="match status" value="1"/>
</dbReference>
<dbReference type="InterPro" id="IPR015855">
    <property type="entry name" value="ABC_transpr_MalK-like"/>
</dbReference>
<dbReference type="CDD" id="cd03301">
    <property type="entry name" value="ABC_MalK_N"/>
    <property type="match status" value="1"/>
</dbReference>
<dbReference type="NCBIfam" id="NF008653">
    <property type="entry name" value="PRK11650.1"/>
    <property type="match status" value="1"/>
</dbReference>
<dbReference type="InterPro" id="IPR047641">
    <property type="entry name" value="ABC_transpr_MalK/UgpC-like"/>
</dbReference>
<dbReference type="GO" id="GO:0008643">
    <property type="term" value="P:carbohydrate transport"/>
    <property type="evidence" value="ECO:0007669"/>
    <property type="project" value="InterPro"/>
</dbReference>
<accession>A0A0M9DJQ1</accession>
<proteinExistence type="predicted"/>
<gene>
    <name evidence="5" type="ORF">ADM90_11545</name>
</gene>
<keyword evidence="2" id="KW-0547">Nucleotide-binding</keyword>
<dbReference type="PROSITE" id="PS50893">
    <property type="entry name" value="ABC_TRANSPORTER_2"/>
    <property type="match status" value="1"/>
</dbReference>
<dbReference type="RefSeq" id="WP_053995158.1">
    <property type="nucleotide sequence ID" value="NZ_CP065643.1"/>
</dbReference>
<dbReference type="InterPro" id="IPR017871">
    <property type="entry name" value="ABC_transporter-like_CS"/>
</dbReference>
<dbReference type="InterPro" id="IPR003593">
    <property type="entry name" value="AAA+_ATPase"/>
</dbReference>
<dbReference type="SMART" id="SM00382">
    <property type="entry name" value="AAA"/>
    <property type="match status" value="1"/>
</dbReference>
<dbReference type="Pfam" id="PF17912">
    <property type="entry name" value="OB_MalK"/>
    <property type="match status" value="1"/>
</dbReference>
<name>A0A0M9DJQ1_9BACI</name>
<evidence type="ECO:0000256" key="2">
    <source>
        <dbReference type="ARBA" id="ARBA00022741"/>
    </source>
</evidence>
<dbReference type="Proteomes" id="UP000037977">
    <property type="component" value="Unassembled WGS sequence"/>
</dbReference>
<reference evidence="5 6" key="1">
    <citation type="submission" date="2015-07" db="EMBL/GenBank/DDBJ databases">
        <title>Genome sequencing project for genomic taxonomy and phylogenomics of Bacillus-like bacteria.</title>
        <authorList>
            <person name="Liu B."/>
            <person name="Wang J."/>
            <person name="Zhu Y."/>
            <person name="Liu G."/>
            <person name="Chen Q."/>
            <person name="Chen Z."/>
            <person name="Che J."/>
            <person name="Ge C."/>
            <person name="Shi H."/>
            <person name="Pan Z."/>
            <person name="Liu X."/>
        </authorList>
    </citation>
    <scope>NUCLEOTIDE SEQUENCE [LARGE SCALE GENOMIC DNA]</scope>
    <source>
        <strain evidence="5 6">DSM 54</strain>
    </source>
</reference>
<sequence>MAHLQLKHIYKTYGDGTNAVEDFNLEVRDKEFIVLVGPSGCGKSTTLRMIAGLEEISSGELLMDEVLVNQLKPKDRNIAMVFQNYALYPHLSIYDNIAFNLRLQKVAKKEINRRVVRIAEILDLTKYLNKKPDFLSGGQRQRVALGRAIVRDAKVFLLDEPLSNLDAKLRMQMRTEIILLHKRLQTTTIYVTHDQTEALTMASRIVVMNNGKIMQIGTPHEVYEKPQNIFVADFLGSPPMNFFTGILTATGLQINDILLKINPEDVSLLSDKGYLQKELVVGIRPEDIWHGQLEKETYNATITVSEMIGSETMLYCDLYGNPVIVKLHTIEKFRADDSIALQFNMDKVHFFDKETEQRIFSM</sequence>
<dbReference type="PANTHER" id="PTHR43875:SF1">
    <property type="entry name" value="OSMOPROTECTIVE COMPOUNDS UPTAKE ATP-BINDING PROTEIN GGTA"/>
    <property type="match status" value="1"/>
</dbReference>
<evidence type="ECO:0000256" key="1">
    <source>
        <dbReference type="ARBA" id="ARBA00022448"/>
    </source>
</evidence>